<dbReference type="EMBL" id="LT853697">
    <property type="protein sequence ID" value="SMQ51582.1"/>
    <property type="molecule type" value="Genomic_DNA"/>
</dbReference>
<evidence type="ECO:0000313" key="3">
    <source>
        <dbReference type="Proteomes" id="UP000215127"/>
    </source>
</evidence>
<keyword evidence="1" id="KW-0812">Transmembrane</keyword>
<name>A0A1X7RVW5_ZYMT9</name>
<gene>
    <name evidence="2" type="ORF">ZT3D7_G6735</name>
</gene>
<organism evidence="2 3">
    <name type="scientific">Zymoseptoria tritici (strain ST99CH_3D7)</name>
    <dbReference type="NCBI Taxonomy" id="1276538"/>
    <lineage>
        <taxon>Eukaryota</taxon>
        <taxon>Fungi</taxon>
        <taxon>Dikarya</taxon>
        <taxon>Ascomycota</taxon>
        <taxon>Pezizomycotina</taxon>
        <taxon>Dothideomycetes</taxon>
        <taxon>Dothideomycetidae</taxon>
        <taxon>Mycosphaerellales</taxon>
        <taxon>Mycosphaerellaceae</taxon>
        <taxon>Zymoseptoria</taxon>
    </lineage>
</organism>
<keyword evidence="3" id="KW-1185">Reference proteome</keyword>
<accession>A0A1X7RVW5</accession>
<evidence type="ECO:0000313" key="2">
    <source>
        <dbReference type="EMBL" id="SMQ51582.1"/>
    </source>
</evidence>
<sequence>MTDALFTTDNATNNGSYTWYNNWAGTAQPSGCNYSIQLDIGSQQAYSDYFILRDQDDRTPINRTLCPASETPCGPGEQLCDLSAGGTTRTGITTTTLAIAAVVPIVVLLILFALIVCIGTRKGWFMPKGHNGTCLHDRRRGNEPAQNVPHL</sequence>
<keyword evidence="1" id="KW-0472">Membrane</keyword>
<feature type="transmembrane region" description="Helical" evidence="1">
    <location>
        <begin position="97"/>
        <end position="118"/>
    </location>
</feature>
<dbReference type="STRING" id="1276538.A0A1X7RVW5"/>
<proteinExistence type="predicted"/>
<dbReference type="Proteomes" id="UP000215127">
    <property type="component" value="Chromosome 6"/>
</dbReference>
<keyword evidence="1" id="KW-1133">Transmembrane helix</keyword>
<evidence type="ECO:0000256" key="1">
    <source>
        <dbReference type="SAM" id="Phobius"/>
    </source>
</evidence>
<protein>
    <submittedName>
        <fullName evidence="2">Uncharacterized protein</fullName>
    </submittedName>
</protein>
<reference evidence="2 3" key="1">
    <citation type="submission" date="2016-06" db="EMBL/GenBank/DDBJ databases">
        <authorList>
            <person name="Kjaerup R.B."/>
            <person name="Dalgaard T.S."/>
            <person name="Juul-Madsen H.R."/>
        </authorList>
    </citation>
    <scope>NUCLEOTIDE SEQUENCE [LARGE SCALE GENOMIC DNA]</scope>
</reference>
<dbReference type="AlphaFoldDB" id="A0A1X7RVW5"/>